<keyword evidence="2" id="KW-1185">Reference proteome</keyword>
<evidence type="ECO:0000313" key="1">
    <source>
        <dbReference type="EMBL" id="PNS11012.1"/>
    </source>
</evidence>
<name>A0A2K1Q7K7_9GAMM</name>
<sequence length="190" mass="20143">MAKIIVDNEIGLIVRGKRLPTHVPDLLEQHADCVLSDGAPVGFYGTGAGYLGVSASTGLGMDGVVMTYDDLASPAYGRIHYVDATLAKKYNLVSTLLLIKVSETESMLFTAAWNEMKNDPGGFSLLGNNCSTHASLAFNKAGVLPSSIPGVDTPDNLYHQLVSIRNGHTRCFSGFLGFTPATGGFSIDML</sequence>
<dbReference type="RefSeq" id="WP_103060382.1">
    <property type="nucleotide sequence ID" value="NZ_BSOF01000007.1"/>
</dbReference>
<protein>
    <recommendedName>
        <fullName evidence="3">DUF4105 domain-containing protein</fullName>
    </recommendedName>
</protein>
<evidence type="ECO:0000313" key="2">
    <source>
        <dbReference type="Proteomes" id="UP000236345"/>
    </source>
</evidence>
<gene>
    <name evidence="1" type="ORF">COO59_13850</name>
</gene>
<evidence type="ECO:0008006" key="3">
    <source>
        <dbReference type="Google" id="ProtNLM"/>
    </source>
</evidence>
<dbReference type="EMBL" id="NWUO01000010">
    <property type="protein sequence ID" value="PNS11012.1"/>
    <property type="molecule type" value="Genomic_DNA"/>
</dbReference>
<dbReference type="Proteomes" id="UP000236345">
    <property type="component" value="Unassembled WGS sequence"/>
</dbReference>
<proteinExistence type="predicted"/>
<organism evidence="1 2">
    <name type="scientific">Mixta theicola</name>
    <dbReference type="NCBI Taxonomy" id="1458355"/>
    <lineage>
        <taxon>Bacteria</taxon>
        <taxon>Pseudomonadati</taxon>
        <taxon>Pseudomonadota</taxon>
        <taxon>Gammaproteobacteria</taxon>
        <taxon>Enterobacterales</taxon>
        <taxon>Erwiniaceae</taxon>
        <taxon>Mixta</taxon>
    </lineage>
</organism>
<reference evidence="2" key="1">
    <citation type="submission" date="2017-09" db="EMBL/GenBank/DDBJ databases">
        <authorList>
            <person name="Palmer M."/>
            <person name="Steenkamp E.T."/>
            <person name="Coetzee M.P."/>
            <person name="Avontuur J.R."/>
            <person name="Van Zyl E."/>
            <person name="Chan W.-Y."/>
            <person name="Blom J."/>
            <person name="Venter S.N."/>
        </authorList>
    </citation>
    <scope>NUCLEOTIDE SEQUENCE [LARGE SCALE GENOMIC DNA]</scope>
    <source>
        <strain evidence="2">QC88-366</strain>
    </source>
</reference>
<dbReference type="OrthoDB" id="6199211at2"/>
<comment type="caution">
    <text evidence="1">The sequence shown here is derived from an EMBL/GenBank/DDBJ whole genome shotgun (WGS) entry which is preliminary data.</text>
</comment>
<accession>A0A2K1Q7K7</accession>
<dbReference type="AlphaFoldDB" id="A0A2K1Q7K7"/>